<keyword evidence="1" id="KW-0254">Endocytosis</keyword>
<dbReference type="GO" id="GO:0006897">
    <property type="term" value="P:endocytosis"/>
    <property type="evidence" value="ECO:0007669"/>
    <property type="project" value="UniProtKB-KW"/>
</dbReference>
<evidence type="ECO:0000313" key="6">
    <source>
        <dbReference type="EMBL" id="KKY33062.1"/>
    </source>
</evidence>
<sequence>MDDLQRSEYPAMLANLQPGQAVQVVNDRLKRIGKVNTEIADWLQERRRLEDQYVAGLKKLLLFKVPNASSDLGIFQPSWDKILHSTDAIAASHHLFAQRIEKDVEQDLRQFQNRKEYQNMTTMSANLSAIAKELEDAKEKADKLTRKGGKASALKVDQATARLESATGQWESQAPFILETLQALDEQRCNHLRDVLTQLQTHEVDQADRLRATANDALTTILEADTSKEVENFATRATGGRAKIERRTGTGSIDRTPTATRQSSSTNVQPPSTADSSLAPPPTAASFNDDDRSDHSTPGAEKSAPAGLSGMTAEEIFDAPPPPGPPPSHLNKEGEPAKDEDGFTIPPAANDPISQAQRDAADEAGEEHEQLFKLNIQNSPIAEEDPDETKAAQLSVANTLSTMQMPARSLGGLAHGKHPELTAPGLNSSIVETVSASFDGGVLKSVRINGEIAFAYNGDGPVSDAREAIRINDFPSLESIGPNRIFVSSTPSPDEFTLDLSHIPSKTATPGFTYRVHAEEPTSSHLASHCPLVMNPAWKPTGDKLGLLLQYKLNPEFTPNANKPVVLKGFTIIATYTNARASGVQTKPAGTHLKDKHLVYWRLGDVTLQPGADWQKIVCRIIGAENAEPKPGNIEARWEYISSGTAWEEDEDEGSHTAGISISRKREGKGKGKATAEDDKSDSEDDPFADESAAVSPRLKDSDVSWQPVPTVRKIVSGKYEAK</sequence>
<reference evidence="6 7" key="1">
    <citation type="submission" date="2015-05" db="EMBL/GenBank/DDBJ databases">
        <title>Distinctive expansion of gene families associated with plant cell wall degradation and secondary metabolism in the genomes of grapevine trunk pathogens.</title>
        <authorList>
            <person name="Lawrence D.P."/>
            <person name="Travadon R."/>
            <person name="Rolshausen P.E."/>
            <person name="Baumgartner K."/>
        </authorList>
    </citation>
    <scope>NUCLEOTIDE SEQUENCE [LARGE SCALE GENOMIC DNA]</scope>
    <source>
        <strain evidence="6">DA912</strain>
    </source>
</reference>
<reference evidence="6 7" key="2">
    <citation type="submission" date="2015-05" db="EMBL/GenBank/DDBJ databases">
        <authorList>
            <person name="Morales-Cruz A."/>
            <person name="Amrine K.C."/>
            <person name="Cantu D."/>
        </authorList>
    </citation>
    <scope>NUCLEOTIDE SEQUENCE [LARGE SCALE GENOMIC DNA]</scope>
    <source>
        <strain evidence="6">DA912</strain>
    </source>
</reference>
<protein>
    <submittedName>
        <fullName evidence="6">Putative saff domain-containing protein</fullName>
    </submittedName>
</protein>
<dbReference type="GO" id="GO:0032185">
    <property type="term" value="P:septin cytoskeleton organization"/>
    <property type="evidence" value="ECO:0007669"/>
    <property type="project" value="TreeGrafter"/>
</dbReference>
<feature type="compositionally biased region" description="Basic and acidic residues" evidence="3">
    <location>
        <begin position="330"/>
        <end position="341"/>
    </location>
</feature>
<feature type="compositionally biased region" description="Pro residues" evidence="3">
    <location>
        <begin position="319"/>
        <end position="328"/>
    </location>
</feature>
<proteinExistence type="predicted"/>
<evidence type="ECO:0000256" key="1">
    <source>
        <dbReference type="ARBA" id="ARBA00022583"/>
    </source>
</evidence>
<dbReference type="PANTHER" id="PTHR23065:SF54">
    <property type="entry name" value="SUPPRESSOR OF YEAST PROFILIN DELETION"/>
    <property type="match status" value="1"/>
</dbReference>
<dbReference type="PANTHER" id="PTHR23065">
    <property type="entry name" value="PROLINE-SERINE-THREONINE PHOSPHATASE INTERACTING PROTEIN 1"/>
    <property type="match status" value="1"/>
</dbReference>
<organism evidence="6 7">
    <name type="scientific">Diaporthe ampelina</name>
    <dbReference type="NCBI Taxonomy" id="1214573"/>
    <lineage>
        <taxon>Eukaryota</taxon>
        <taxon>Fungi</taxon>
        <taxon>Dikarya</taxon>
        <taxon>Ascomycota</taxon>
        <taxon>Pezizomycotina</taxon>
        <taxon>Sordariomycetes</taxon>
        <taxon>Sordariomycetidae</taxon>
        <taxon>Diaporthales</taxon>
        <taxon>Diaporthaceae</taxon>
        <taxon>Diaporthe</taxon>
    </lineage>
</organism>
<evidence type="ECO:0000313" key="7">
    <source>
        <dbReference type="Proteomes" id="UP000034680"/>
    </source>
</evidence>
<keyword evidence="2" id="KW-0175">Coiled coil</keyword>
<dbReference type="Pfam" id="PF10291">
    <property type="entry name" value="muHD"/>
    <property type="match status" value="1"/>
</dbReference>
<feature type="domain" description="FCH" evidence="4">
    <location>
        <begin position="22"/>
        <end position="94"/>
    </location>
</feature>
<dbReference type="GO" id="GO:0032153">
    <property type="term" value="C:cell division site"/>
    <property type="evidence" value="ECO:0007669"/>
    <property type="project" value="TreeGrafter"/>
</dbReference>
<evidence type="ECO:0000259" key="5">
    <source>
        <dbReference type="Pfam" id="PF10291"/>
    </source>
</evidence>
<dbReference type="Pfam" id="PF00611">
    <property type="entry name" value="FCH"/>
    <property type="match status" value="1"/>
</dbReference>
<dbReference type="FunFam" id="1.20.1270.60:FF:000102">
    <property type="entry name" value="WGS project CABT00000000 data, contig 2.23"/>
    <property type="match status" value="1"/>
</dbReference>
<feature type="region of interest" description="Disordered" evidence="3">
    <location>
        <begin position="232"/>
        <end position="367"/>
    </location>
</feature>
<evidence type="ECO:0000259" key="4">
    <source>
        <dbReference type="Pfam" id="PF00611"/>
    </source>
</evidence>
<feature type="domain" description="Muniscin C-terminal" evidence="5">
    <location>
        <begin position="424"/>
        <end position="722"/>
    </location>
</feature>
<dbReference type="GO" id="GO:0030139">
    <property type="term" value="C:endocytic vesicle"/>
    <property type="evidence" value="ECO:0007669"/>
    <property type="project" value="TreeGrafter"/>
</dbReference>
<dbReference type="SUPFAM" id="SSF103657">
    <property type="entry name" value="BAR/IMD domain-like"/>
    <property type="match status" value="1"/>
</dbReference>
<feature type="compositionally biased region" description="Acidic residues" evidence="3">
    <location>
        <begin position="679"/>
        <end position="689"/>
    </location>
</feature>
<evidence type="ECO:0000256" key="2">
    <source>
        <dbReference type="SAM" id="Coils"/>
    </source>
</evidence>
<dbReference type="Proteomes" id="UP000034680">
    <property type="component" value="Unassembled WGS sequence"/>
</dbReference>
<dbReference type="STRING" id="1214573.A0A0G2FET5"/>
<dbReference type="EMBL" id="LCUC01000265">
    <property type="protein sequence ID" value="KKY33062.1"/>
    <property type="molecule type" value="Genomic_DNA"/>
</dbReference>
<dbReference type="InterPro" id="IPR027267">
    <property type="entry name" value="AH/BAR_dom_sf"/>
</dbReference>
<comment type="caution">
    <text evidence="6">The sequence shown here is derived from an EMBL/GenBank/DDBJ whole genome shotgun (WGS) entry which is preliminary data.</text>
</comment>
<dbReference type="OrthoDB" id="331602at2759"/>
<evidence type="ECO:0000256" key="3">
    <source>
        <dbReference type="SAM" id="MobiDB-lite"/>
    </source>
</evidence>
<dbReference type="AlphaFoldDB" id="A0A0G2FET5"/>
<keyword evidence="7" id="KW-1185">Reference proteome</keyword>
<dbReference type="CDD" id="cd09264">
    <property type="entry name" value="AP_Syp1_MHD"/>
    <property type="match status" value="1"/>
</dbReference>
<feature type="coiled-coil region" evidence="2">
    <location>
        <begin position="120"/>
        <end position="147"/>
    </location>
</feature>
<dbReference type="Gene3D" id="1.20.1270.60">
    <property type="entry name" value="Arfaptin homology (AH) domain/BAR domain"/>
    <property type="match status" value="1"/>
</dbReference>
<accession>A0A0G2FET5</accession>
<gene>
    <name evidence="6" type="ORF">UCDDA912_g06970</name>
</gene>
<dbReference type="InterPro" id="IPR049609">
    <property type="entry name" value="Syp1-like_MHD"/>
</dbReference>
<dbReference type="InterPro" id="IPR001060">
    <property type="entry name" value="FCH_dom"/>
</dbReference>
<feature type="compositionally biased region" description="Polar residues" evidence="3">
    <location>
        <begin position="249"/>
        <end position="276"/>
    </location>
</feature>
<dbReference type="InterPro" id="IPR018808">
    <property type="entry name" value="Muniscin_C"/>
</dbReference>
<name>A0A0G2FET5_9PEZI</name>
<feature type="region of interest" description="Disordered" evidence="3">
    <location>
        <begin position="647"/>
        <end position="711"/>
    </location>
</feature>
<dbReference type="CDD" id="cd07650">
    <property type="entry name" value="F-BAR_Syp1p_like"/>
    <property type="match status" value="1"/>
</dbReference>
<dbReference type="GO" id="GO:0005886">
    <property type="term" value="C:plasma membrane"/>
    <property type="evidence" value="ECO:0007669"/>
    <property type="project" value="TreeGrafter"/>
</dbReference>